<dbReference type="PROSITE" id="PS51384">
    <property type="entry name" value="FAD_FR"/>
    <property type="match status" value="1"/>
</dbReference>
<keyword evidence="3" id="KW-0479">Metal-binding</keyword>
<feature type="domain" description="2Fe-2S ferredoxin-type" evidence="7">
    <location>
        <begin position="240"/>
        <end position="327"/>
    </location>
</feature>
<dbReference type="InterPro" id="IPR006058">
    <property type="entry name" value="2Fe2S_fd_BS"/>
</dbReference>
<dbReference type="Pfam" id="PF00175">
    <property type="entry name" value="NAD_binding_1"/>
    <property type="match status" value="1"/>
</dbReference>
<dbReference type="GO" id="GO:0016491">
    <property type="term" value="F:oxidoreductase activity"/>
    <property type="evidence" value="ECO:0007669"/>
    <property type="project" value="UniProtKB-KW"/>
</dbReference>
<dbReference type="SUPFAM" id="SSF63380">
    <property type="entry name" value="Riboflavin synthase domain-like"/>
    <property type="match status" value="1"/>
</dbReference>
<dbReference type="Gene3D" id="3.10.20.30">
    <property type="match status" value="1"/>
</dbReference>
<keyword evidence="2" id="KW-0001">2Fe-2S</keyword>
<sequence length="327" mass="35759">MNTPLLQVKVVGIRHLTPRISEYLLESIDGNPLPKYDAGAHIELHLEAPELGRFVRHYSLIGGDRMVKDPANRYRIAVQREDRARGSAFIHEHLEKGTELSISWPKNHFVLGHNDSQILLIAGGIGITPIYSMLQSLARRGRDYAFVYSGRTEESMAYLEETLALAGERGELHLSGEPAINHLDLKALLAVQPENCIAYVCGPEPMVNAAYAAAAELGWPEERIRSERFGVAAAAEDQAFEVVLEHSEIRVAVGRNTSILDAAEAAGLNLLSDCRRGECGLCSLPVLSSSAPIDHRDRYLSDEEKASGDAICLCVSRLQGGTLVIDA</sequence>
<evidence type="ECO:0000313" key="9">
    <source>
        <dbReference type="EMBL" id="SEG75119.1"/>
    </source>
</evidence>
<evidence type="ECO:0000256" key="4">
    <source>
        <dbReference type="ARBA" id="ARBA00023002"/>
    </source>
</evidence>
<keyword evidence="4" id="KW-0560">Oxidoreductase</keyword>
<dbReference type="InterPro" id="IPR039261">
    <property type="entry name" value="FNR_nucleotide-bd"/>
</dbReference>
<evidence type="ECO:0000259" key="7">
    <source>
        <dbReference type="PROSITE" id="PS51085"/>
    </source>
</evidence>
<protein>
    <submittedName>
        <fullName evidence="9">Vanillate O-demethylase ferredoxin subunit</fullName>
    </submittedName>
</protein>
<gene>
    <name evidence="9" type="ORF">SAMN05444390_10417</name>
</gene>
<dbReference type="CDD" id="cd06185">
    <property type="entry name" value="PDR_like"/>
    <property type="match status" value="1"/>
</dbReference>
<dbReference type="GO" id="GO:0051537">
    <property type="term" value="F:2 iron, 2 sulfur cluster binding"/>
    <property type="evidence" value="ECO:0007669"/>
    <property type="project" value="UniProtKB-KW"/>
</dbReference>
<evidence type="ECO:0000259" key="8">
    <source>
        <dbReference type="PROSITE" id="PS51384"/>
    </source>
</evidence>
<dbReference type="InterPro" id="IPR050415">
    <property type="entry name" value="MRET"/>
</dbReference>
<dbReference type="EMBL" id="FNVQ01000004">
    <property type="protein sequence ID" value="SEG75119.1"/>
    <property type="molecule type" value="Genomic_DNA"/>
</dbReference>
<dbReference type="CDD" id="cd00207">
    <property type="entry name" value="fer2"/>
    <property type="match status" value="1"/>
</dbReference>
<dbReference type="PANTHER" id="PTHR47354:SF1">
    <property type="entry name" value="CARNITINE MONOOXYGENASE REDUCTASE SUBUNIT"/>
    <property type="match status" value="1"/>
</dbReference>
<dbReference type="PANTHER" id="PTHR47354">
    <property type="entry name" value="NADH OXIDOREDUCTASE HCR"/>
    <property type="match status" value="1"/>
</dbReference>
<dbReference type="SUPFAM" id="SSF52343">
    <property type="entry name" value="Ferredoxin reductase-like, C-terminal NADP-linked domain"/>
    <property type="match status" value="1"/>
</dbReference>
<dbReference type="InterPro" id="IPR036010">
    <property type="entry name" value="2Fe-2S_ferredoxin-like_sf"/>
</dbReference>
<dbReference type="Gene3D" id="3.40.50.80">
    <property type="entry name" value="Nucleotide-binding domain of ferredoxin-NADP reductase (FNR) module"/>
    <property type="match status" value="1"/>
</dbReference>
<dbReference type="Gene3D" id="2.40.30.10">
    <property type="entry name" value="Translation factors"/>
    <property type="match status" value="1"/>
</dbReference>
<dbReference type="RefSeq" id="WP_104004424.1">
    <property type="nucleotide sequence ID" value="NZ_FNVQ01000004.1"/>
</dbReference>
<keyword evidence="9" id="KW-0808">Transferase</keyword>
<proteinExistence type="predicted"/>
<dbReference type="InterPro" id="IPR001041">
    <property type="entry name" value="2Fe-2S_ferredoxin-type"/>
</dbReference>
<dbReference type="InterPro" id="IPR017938">
    <property type="entry name" value="Riboflavin_synthase-like_b-brl"/>
</dbReference>
<evidence type="ECO:0000256" key="3">
    <source>
        <dbReference type="ARBA" id="ARBA00022723"/>
    </source>
</evidence>
<dbReference type="InterPro" id="IPR001433">
    <property type="entry name" value="OxRdtase_FAD/NAD-bd"/>
</dbReference>
<keyword evidence="9" id="KW-0489">Methyltransferase</keyword>
<evidence type="ECO:0000313" key="10">
    <source>
        <dbReference type="Proteomes" id="UP000236745"/>
    </source>
</evidence>
<dbReference type="Proteomes" id="UP000236745">
    <property type="component" value="Unassembled WGS sequence"/>
</dbReference>
<keyword evidence="5" id="KW-0408">Iron</keyword>
<reference evidence="9 10" key="1">
    <citation type="submission" date="2016-10" db="EMBL/GenBank/DDBJ databases">
        <authorList>
            <person name="de Groot N.N."/>
        </authorList>
    </citation>
    <scope>NUCLEOTIDE SEQUENCE [LARGE SCALE GENOMIC DNA]</scope>
    <source>
        <strain evidence="9 10">DSM 22012</strain>
    </source>
</reference>
<accession>A0A1H6CQ47</accession>
<dbReference type="GO" id="GO:0032259">
    <property type="term" value="P:methylation"/>
    <property type="evidence" value="ECO:0007669"/>
    <property type="project" value="UniProtKB-KW"/>
</dbReference>
<name>A0A1H6CQ47_9GAMM</name>
<dbReference type="SUPFAM" id="SSF54292">
    <property type="entry name" value="2Fe-2S ferredoxin-like"/>
    <property type="match status" value="1"/>
</dbReference>
<keyword evidence="10" id="KW-1185">Reference proteome</keyword>
<dbReference type="InterPro" id="IPR012675">
    <property type="entry name" value="Beta-grasp_dom_sf"/>
</dbReference>
<organism evidence="9 10">
    <name type="scientific">Marinobacterium lutimaris</name>
    <dbReference type="NCBI Taxonomy" id="568106"/>
    <lineage>
        <taxon>Bacteria</taxon>
        <taxon>Pseudomonadati</taxon>
        <taxon>Pseudomonadota</taxon>
        <taxon>Gammaproteobacteria</taxon>
        <taxon>Oceanospirillales</taxon>
        <taxon>Oceanospirillaceae</taxon>
        <taxon>Marinobacterium</taxon>
    </lineage>
</organism>
<dbReference type="GO" id="GO:0008168">
    <property type="term" value="F:methyltransferase activity"/>
    <property type="evidence" value="ECO:0007669"/>
    <property type="project" value="UniProtKB-KW"/>
</dbReference>
<evidence type="ECO:0000256" key="5">
    <source>
        <dbReference type="ARBA" id="ARBA00023004"/>
    </source>
</evidence>
<keyword evidence="1" id="KW-0285">Flavoprotein</keyword>
<evidence type="ECO:0000256" key="2">
    <source>
        <dbReference type="ARBA" id="ARBA00022714"/>
    </source>
</evidence>
<feature type="domain" description="FAD-binding FR-type" evidence="8">
    <location>
        <begin position="3"/>
        <end position="112"/>
    </location>
</feature>
<dbReference type="PROSITE" id="PS51085">
    <property type="entry name" value="2FE2S_FER_2"/>
    <property type="match status" value="1"/>
</dbReference>
<dbReference type="PRINTS" id="PR00409">
    <property type="entry name" value="PHDIOXRDTASE"/>
</dbReference>
<dbReference type="GO" id="GO:0046872">
    <property type="term" value="F:metal ion binding"/>
    <property type="evidence" value="ECO:0007669"/>
    <property type="project" value="UniProtKB-KW"/>
</dbReference>
<dbReference type="OrthoDB" id="4258484at2"/>
<evidence type="ECO:0000256" key="6">
    <source>
        <dbReference type="ARBA" id="ARBA00023014"/>
    </source>
</evidence>
<dbReference type="InterPro" id="IPR017927">
    <property type="entry name" value="FAD-bd_FR_type"/>
</dbReference>
<evidence type="ECO:0000256" key="1">
    <source>
        <dbReference type="ARBA" id="ARBA00022630"/>
    </source>
</evidence>
<dbReference type="Pfam" id="PF00111">
    <property type="entry name" value="Fer2"/>
    <property type="match status" value="1"/>
</dbReference>
<dbReference type="PROSITE" id="PS00197">
    <property type="entry name" value="2FE2S_FER_1"/>
    <property type="match status" value="1"/>
</dbReference>
<keyword evidence="6" id="KW-0411">Iron-sulfur</keyword>
<dbReference type="AlphaFoldDB" id="A0A1H6CQ47"/>